<dbReference type="InterPro" id="IPR034099">
    <property type="entry name" value="SmD3"/>
</dbReference>
<keyword evidence="7 9" id="KW-0539">Nucleus</keyword>
<feature type="domain" description="Sm" evidence="11">
    <location>
        <begin position="4"/>
        <end position="76"/>
    </location>
</feature>
<dbReference type="SMART" id="SM00651">
    <property type="entry name" value="Sm"/>
    <property type="match status" value="1"/>
</dbReference>
<dbReference type="Pfam" id="PF01423">
    <property type="entry name" value="LSM"/>
    <property type="match status" value="1"/>
</dbReference>
<keyword evidence="6 9" id="KW-0508">mRNA splicing</keyword>
<comment type="subcellular location">
    <subcellularLocation>
        <location evidence="2">Cytoplasm</location>
        <location evidence="2">Cytosol</location>
    </subcellularLocation>
    <subcellularLocation>
        <location evidence="1 9">Nucleus</location>
    </subcellularLocation>
</comment>
<evidence type="ECO:0000256" key="5">
    <source>
        <dbReference type="ARBA" id="ARBA00022664"/>
    </source>
</evidence>
<dbReference type="InterPro" id="IPR010920">
    <property type="entry name" value="LSM_dom_sf"/>
</dbReference>
<dbReference type="InterPro" id="IPR047575">
    <property type="entry name" value="Sm"/>
</dbReference>
<comment type="caution">
    <text evidence="12">The sequence shown here is derived from an EMBL/GenBank/DDBJ whole genome shotgun (WGS) entry which is preliminary data.</text>
</comment>
<reference evidence="12 13" key="1">
    <citation type="journal article" date="2023" name="Elife">
        <title>Identification of key yeast species and microbe-microbe interactions impacting larval growth of Drosophila in the wild.</title>
        <authorList>
            <person name="Mure A."/>
            <person name="Sugiura Y."/>
            <person name="Maeda R."/>
            <person name="Honda K."/>
            <person name="Sakurai N."/>
            <person name="Takahashi Y."/>
            <person name="Watada M."/>
            <person name="Katoh T."/>
            <person name="Gotoh A."/>
            <person name="Gotoh Y."/>
            <person name="Taniguchi I."/>
            <person name="Nakamura K."/>
            <person name="Hayashi T."/>
            <person name="Katayama T."/>
            <person name="Uemura T."/>
            <person name="Hattori Y."/>
        </authorList>
    </citation>
    <scope>NUCLEOTIDE SEQUENCE [LARGE SCALE GENOMIC DNA]</scope>
    <source>
        <strain evidence="12 13">SB-73</strain>
    </source>
</reference>
<evidence type="ECO:0000256" key="6">
    <source>
        <dbReference type="ARBA" id="ARBA00023187"/>
    </source>
</evidence>
<evidence type="ECO:0000313" key="13">
    <source>
        <dbReference type="Proteomes" id="UP001362899"/>
    </source>
</evidence>
<dbReference type="GO" id="GO:0005829">
    <property type="term" value="C:cytosol"/>
    <property type="evidence" value="ECO:0007669"/>
    <property type="project" value="UniProtKB-SubCell"/>
</dbReference>
<dbReference type="GO" id="GO:0003723">
    <property type="term" value="F:RNA binding"/>
    <property type="evidence" value="ECO:0007669"/>
    <property type="project" value="InterPro"/>
</dbReference>
<comment type="similarity">
    <text evidence="3 9">Belongs to the snRNP core protein family.</text>
</comment>
<evidence type="ECO:0000256" key="3">
    <source>
        <dbReference type="ARBA" id="ARBA00008146"/>
    </source>
</evidence>
<accession>A0AAV5RF39</accession>
<name>A0AAV5RF39_STABA</name>
<evidence type="ECO:0000256" key="8">
    <source>
        <dbReference type="ARBA" id="ARBA00023274"/>
    </source>
</evidence>
<dbReference type="CDD" id="cd01721">
    <property type="entry name" value="Sm_D3"/>
    <property type="match status" value="1"/>
</dbReference>
<dbReference type="EMBL" id="BTGC01000003">
    <property type="protein sequence ID" value="GMM49821.1"/>
    <property type="molecule type" value="Genomic_DNA"/>
</dbReference>
<sequence length="119" mass="13488">MKSIPIGLLVESRQHVLTVELNNGKTFRGKLENSEDNMNLQLNDVIVTSRDGQTSFMKSVFIRGSHVRMIMLPELLRQAPVLNPDTAERIRVSANNKKQTFNRKRKAGEPTKKLAKSTK</sequence>
<dbReference type="Gene3D" id="2.30.30.100">
    <property type="match status" value="1"/>
</dbReference>
<keyword evidence="4" id="KW-0963">Cytoplasm</keyword>
<dbReference type="PROSITE" id="PS52002">
    <property type="entry name" value="SM"/>
    <property type="match status" value="1"/>
</dbReference>
<dbReference type="GO" id="GO:0005681">
    <property type="term" value="C:spliceosomal complex"/>
    <property type="evidence" value="ECO:0007669"/>
    <property type="project" value="InterPro"/>
</dbReference>
<organism evidence="12 13">
    <name type="scientific">Starmerella bacillaris</name>
    <name type="common">Yeast</name>
    <name type="synonym">Candida zemplinina</name>
    <dbReference type="NCBI Taxonomy" id="1247836"/>
    <lineage>
        <taxon>Eukaryota</taxon>
        <taxon>Fungi</taxon>
        <taxon>Dikarya</taxon>
        <taxon>Ascomycota</taxon>
        <taxon>Saccharomycotina</taxon>
        <taxon>Dipodascomycetes</taxon>
        <taxon>Dipodascales</taxon>
        <taxon>Trichomonascaceae</taxon>
        <taxon>Starmerella</taxon>
    </lineage>
</organism>
<evidence type="ECO:0000256" key="4">
    <source>
        <dbReference type="ARBA" id="ARBA00022490"/>
    </source>
</evidence>
<keyword evidence="13" id="KW-1185">Reference proteome</keyword>
<proteinExistence type="inferred from homology"/>
<dbReference type="AlphaFoldDB" id="A0AAV5RF39"/>
<keyword evidence="8 9" id="KW-0687">Ribonucleoprotein</keyword>
<dbReference type="GO" id="GO:0005685">
    <property type="term" value="C:U1 snRNP"/>
    <property type="evidence" value="ECO:0007669"/>
    <property type="project" value="UniProtKB-ARBA"/>
</dbReference>
<evidence type="ECO:0000256" key="7">
    <source>
        <dbReference type="ARBA" id="ARBA00023242"/>
    </source>
</evidence>
<evidence type="ECO:0000256" key="9">
    <source>
        <dbReference type="RuleBase" id="RU365050"/>
    </source>
</evidence>
<dbReference type="PANTHER" id="PTHR23338">
    <property type="entry name" value="SMALL NUCLEAR RIBONUCLEOPROTEIN SM"/>
    <property type="match status" value="1"/>
</dbReference>
<feature type="region of interest" description="Disordered" evidence="10">
    <location>
        <begin position="91"/>
        <end position="119"/>
    </location>
</feature>
<evidence type="ECO:0000256" key="2">
    <source>
        <dbReference type="ARBA" id="ARBA00004514"/>
    </source>
</evidence>
<evidence type="ECO:0000256" key="10">
    <source>
        <dbReference type="SAM" id="MobiDB-lite"/>
    </source>
</evidence>
<dbReference type="SUPFAM" id="SSF50182">
    <property type="entry name" value="Sm-like ribonucleoproteins"/>
    <property type="match status" value="1"/>
</dbReference>
<dbReference type="InterPro" id="IPR027141">
    <property type="entry name" value="LSm4/Sm_D1/D3"/>
</dbReference>
<protein>
    <recommendedName>
        <fullName evidence="9">Small nuclear ribonucleoprotein Sm D3</fullName>
        <shortName evidence="9">Sm-D3</shortName>
    </recommendedName>
    <alternativeName>
        <fullName evidence="9">snRNP core protein D3</fullName>
    </alternativeName>
</protein>
<dbReference type="FunFam" id="2.30.30.100:FF:000002">
    <property type="entry name" value="Small nuclear ribonucleoprotein Sm D3"/>
    <property type="match status" value="1"/>
</dbReference>
<evidence type="ECO:0000259" key="11">
    <source>
        <dbReference type="PROSITE" id="PS52002"/>
    </source>
</evidence>
<evidence type="ECO:0000256" key="1">
    <source>
        <dbReference type="ARBA" id="ARBA00004123"/>
    </source>
</evidence>
<evidence type="ECO:0000313" key="12">
    <source>
        <dbReference type="EMBL" id="GMM49821.1"/>
    </source>
</evidence>
<dbReference type="GO" id="GO:0000387">
    <property type="term" value="P:spliceosomal snRNP assembly"/>
    <property type="evidence" value="ECO:0007669"/>
    <property type="project" value="UniProtKB-UniRule"/>
</dbReference>
<dbReference type="InterPro" id="IPR001163">
    <property type="entry name" value="Sm_dom_euk/arc"/>
</dbReference>
<gene>
    <name evidence="12" type="ORF">DASB73_007790</name>
</gene>
<dbReference type="Proteomes" id="UP001362899">
    <property type="component" value="Unassembled WGS sequence"/>
</dbReference>
<keyword evidence="5 9" id="KW-0507">mRNA processing</keyword>